<protein>
    <submittedName>
        <fullName evidence="1">Predicted protein</fullName>
    </submittedName>
</protein>
<name>A9U1V9_PHYPA</name>
<gene>
    <name evidence="1" type="ORF">PHYPADRAFT_100500</name>
</gene>
<reference evidence="1" key="1">
    <citation type="journal article" date="2008" name="Science">
        <title>The Physcomitrella genome reveals evolutionary insights into the conquest of land by plants.</title>
        <authorList>
            <person name="Rensing S."/>
            <person name="Lang D."/>
            <person name="Zimmer A."/>
            <person name="Terry A."/>
            <person name="Salamov A."/>
            <person name="Shapiro H."/>
            <person name="Nishiyama T."/>
            <person name="Perroud P.-F."/>
            <person name="Lindquist E."/>
            <person name="Kamisugi Y."/>
            <person name="Tanahashi T."/>
            <person name="Sakakibara K."/>
            <person name="Fujita T."/>
            <person name="Oishi K."/>
            <person name="Shin-I T."/>
            <person name="Kuroki Y."/>
            <person name="Toyoda A."/>
            <person name="Suzuki Y."/>
            <person name="Hashimoto A."/>
            <person name="Yamaguchi K."/>
            <person name="Sugano A."/>
            <person name="Kohara Y."/>
            <person name="Fujiyama A."/>
            <person name="Anterola A."/>
            <person name="Aoki S."/>
            <person name="Ashton N."/>
            <person name="Barbazuk W.B."/>
            <person name="Barker E."/>
            <person name="Bennetzen J."/>
            <person name="Bezanilla M."/>
            <person name="Blankenship R."/>
            <person name="Cho S.H."/>
            <person name="Dutcher S."/>
            <person name="Estelle M."/>
            <person name="Fawcett J.A."/>
            <person name="Gundlach H."/>
            <person name="Hanada K."/>
            <person name="Heyl A."/>
            <person name="Hicks K.A."/>
            <person name="Hugh J."/>
            <person name="Lohr M."/>
            <person name="Mayer K."/>
            <person name="Melkozernov A."/>
            <person name="Murata T."/>
            <person name="Nelson D."/>
            <person name="Pils B."/>
            <person name="Prigge M."/>
            <person name="Reiss B."/>
            <person name="Renner T."/>
            <person name="Rombauts S."/>
            <person name="Rushton P."/>
            <person name="Sanderfoot A."/>
            <person name="Schween G."/>
            <person name="Shiu S.-H."/>
            <person name="Stueber K."/>
            <person name="Theodoulou F.L."/>
            <person name="Tu H."/>
            <person name="Van de Peer Y."/>
            <person name="Verrier P.J."/>
            <person name="Waters E."/>
            <person name="Wood A."/>
            <person name="Yang L."/>
            <person name="Cove D."/>
            <person name="Cuming A."/>
            <person name="Hasebe M."/>
            <person name="Lucas S."/>
            <person name="Mishler D.B."/>
            <person name="Reski R."/>
            <person name="Grigoriev I."/>
            <person name="Quatrano R.S."/>
            <person name="Boore J.L."/>
        </authorList>
    </citation>
    <scope>NUCLEOTIDE SEQUENCE [LARGE SCALE GENOMIC DNA]</scope>
</reference>
<evidence type="ECO:0000313" key="1">
    <source>
        <dbReference type="EMBL" id="EDQ50359.1"/>
    </source>
</evidence>
<organism>
    <name type="scientific">Physcomitrium patens</name>
    <name type="common">Spreading-leaved earth moss</name>
    <name type="synonym">Physcomitrella patens</name>
    <dbReference type="NCBI Taxonomy" id="3218"/>
    <lineage>
        <taxon>Eukaryota</taxon>
        <taxon>Viridiplantae</taxon>
        <taxon>Streptophyta</taxon>
        <taxon>Embryophyta</taxon>
        <taxon>Bryophyta</taxon>
        <taxon>Bryophytina</taxon>
        <taxon>Bryopsida</taxon>
        <taxon>Funariidae</taxon>
        <taxon>Funariales</taxon>
        <taxon>Funariaceae</taxon>
        <taxon>Physcomitrium</taxon>
    </lineage>
</organism>
<sequence length="170" mass="18575">MACSIIRSANTAARVMLECFCKDFTCTTRCVLSEIANVKAAIGNLKLWTSRLEETYHECDHNHRMRDIAKMHHARIGTKSSMAAAKALLHCGPVSAGSSNSGGGQVGLSKSGLCQGFPKDRRPLFLSLQVEFGGLGVKDIMHSPKTDDEKELLQKYAWMSADGQEQMSIV</sequence>
<accession>A9U1V9</accession>
<dbReference type="EMBL" id="DS545310">
    <property type="protein sequence ID" value="EDQ50359.1"/>
    <property type="molecule type" value="Genomic_DNA"/>
</dbReference>
<proteinExistence type="predicted"/>
<dbReference type="AlphaFoldDB" id="A9U1V9"/>